<gene>
    <name evidence="2" type="ORF">GCM10008025_06340</name>
</gene>
<evidence type="ECO:0000313" key="3">
    <source>
        <dbReference type="Proteomes" id="UP000613512"/>
    </source>
</evidence>
<protein>
    <submittedName>
        <fullName evidence="2">Uncharacterized protein</fullName>
    </submittedName>
</protein>
<feature type="transmembrane region" description="Helical" evidence="1">
    <location>
        <begin position="44"/>
        <end position="64"/>
    </location>
</feature>
<dbReference type="Proteomes" id="UP000613512">
    <property type="component" value="Unassembled WGS sequence"/>
</dbReference>
<proteinExistence type="predicted"/>
<name>A0A916W4G9_9BACI</name>
<dbReference type="AlphaFoldDB" id="A0A916W4G9"/>
<evidence type="ECO:0000256" key="1">
    <source>
        <dbReference type="SAM" id="Phobius"/>
    </source>
</evidence>
<comment type="caution">
    <text evidence="2">The sequence shown here is derived from an EMBL/GenBank/DDBJ whole genome shotgun (WGS) entry which is preliminary data.</text>
</comment>
<sequence>MKTIKKLFYIVYIIVTLLIVGILGVVIYGAIYSDFKHPDLINSISLYIAFFSLPGIVITLLSLVPENKRKAKIHLKGQCPKCYSEMNYYLDEQ</sequence>
<keyword evidence="1" id="KW-0472">Membrane</keyword>
<keyword evidence="3" id="KW-1185">Reference proteome</keyword>
<evidence type="ECO:0000313" key="2">
    <source>
        <dbReference type="EMBL" id="GGA65214.1"/>
    </source>
</evidence>
<dbReference type="RefSeq" id="WP_188383233.1">
    <property type="nucleotide sequence ID" value="NZ_BMEY01000002.1"/>
</dbReference>
<reference evidence="2" key="2">
    <citation type="submission" date="2020-09" db="EMBL/GenBank/DDBJ databases">
        <authorList>
            <person name="Sun Q."/>
            <person name="Zhou Y."/>
        </authorList>
    </citation>
    <scope>NUCLEOTIDE SEQUENCE</scope>
    <source>
        <strain evidence="2">CGMCC 1.12408</strain>
    </source>
</reference>
<feature type="transmembrane region" description="Helical" evidence="1">
    <location>
        <begin position="7"/>
        <end position="32"/>
    </location>
</feature>
<organism evidence="2 3">
    <name type="scientific">Ornithinibacillus halotolerans</name>
    <dbReference type="NCBI Taxonomy" id="1274357"/>
    <lineage>
        <taxon>Bacteria</taxon>
        <taxon>Bacillati</taxon>
        <taxon>Bacillota</taxon>
        <taxon>Bacilli</taxon>
        <taxon>Bacillales</taxon>
        <taxon>Bacillaceae</taxon>
        <taxon>Ornithinibacillus</taxon>
    </lineage>
</organism>
<keyword evidence="1" id="KW-0812">Transmembrane</keyword>
<dbReference type="EMBL" id="BMEY01000002">
    <property type="protein sequence ID" value="GGA65214.1"/>
    <property type="molecule type" value="Genomic_DNA"/>
</dbReference>
<reference evidence="2" key="1">
    <citation type="journal article" date="2014" name="Int. J. Syst. Evol. Microbiol.">
        <title>Complete genome sequence of Corynebacterium casei LMG S-19264T (=DSM 44701T), isolated from a smear-ripened cheese.</title>
        <authorList>
            <consortium name="US DOE Joint Genome Institute (JGI-PGF)"/>
            <person name="Walter F."/>
            <person name="Albersmeier A."/>
            <person name="Kalinowski J."/>
            <person name="Ruckert C."/>
        </authorList>
    </citation>
    <scope>NUCLEOTIDE SEQUENCE</scope>
    <source>
        <strain evidence="2">CGMCC 1.12408</strain>
    </source>
</reference>
<accession>A0A916W4G9</accession>
<keyword evidence="1" id="KW-1133">Transmembrane helix</keyword>